<accession>A0A9P8SMZ2</accession>
<name>A0A9P8SMZ2_9HYPO</name>
<feature type="compositionally biased region" description="Low complexity" evidence="1">
    <location>
        <begin position="18"/>
        <end position="31"/>
    </location>
</feature>
<evidence type="ECO:0000313" key="3">
    <source>
        <dbReference type="Proteomes" id="UP000824596"/>
    </source>
</evidence>
<dbReference type="OrthoDB" id="4919887at2759"/>
<feature type="compositionally biased region" description="Basic and acidic residues" evidence="1">
    <location>
        <begin position="70"/>
        <end position="85"/>
    </location>
</feature>
<gene>
    <name evidence="2" type="ORF">HRG_01163</name>
</gene>
<dbReference type="RefSeq" id="XP_044726034.1">
    <property type="nucleotide sequence ID" value="XM_044859634.1"/>
</dbReference>
<feature type="region of interest" description="Disordered" evidence="1">
    <location>
        <begin position="1"/>
        <end position="55"/>
    </location>
</feature>
<comment type="caution">
    <text evidence="2">The sequence shown here is derived from an EMBL/GenBank/DDBJ whole genome shotgun (WGS) entry which is preliminary data.</text>
</comment>
<reference evidence="2" key="1">
    <citation type="submission" date="2021-09" db="EMBL/GenBank/DDBJ databases">
        <title>A high-quality genome of the endoparasitic fungus Hirsutella rhossiliensis with a comparison of Hirsutella genomes reveals transposable elements contributing to genome size variation.</title>
        <authorList>
            <person name="Lin R."/>
            <person name="Jiao Y."/>
            <person name="Sun X."/>
            <person name="Ling J."/>
            <person name="Xie B."/>
            <person name="Cheng X."/>
        </authorList>
    </citation>
    <scope>NUCLEOTIDE SEQUENCE</scope>
    <source>
        <strain evidence="2">HR02</strain>
    </source>
</reference>
<dbReference type="EMBL" id="JAIZPD010000001">
    <property type="protein sequence ID" value="KAH0968521.1"/>
    <property type="molecule type" value="Genomic_DNA"/>
</dbReference>
<organism evidence="2 3">
    <name type="scientific">Hirsutella rhossiliensis</name>
    <dbReference type="NCBI Taxonomy" id="111463"/>
    <lineage>
        <taxon>Eukaryota</taxon>
        <taxon>Fungi</taxon>
        <taxon>Dikarya</taxon>
        <taxon>Ascomycota</taxon>
        <taxon>Pezizomycotina</taxon>
        <taxon>Sordariomycetes</taxon>
        <taxon>Hypocreomycetidae</taxon>
        <taxon>Hypocreales</taxon>
        <taxon>Ophiocordycipitaceae</taxon>
        <taxon>Hirsutella</taxon>
    </lineage>
</organism>
<proteinExistence type="predicted"/>
<dbReference type="Proteomes" id="UP000824596">
    <property type="component" value="Unassembled WGS sequence"/>
</dbReference>
<keyword evidence="3" id="KW-1185">Reference proteome</keyword>
<dbReference type="AlphaFoldDB" id="A0A9P8SMZ2"/>
<evidence type="ECO:0000256" key="1">
    <source>
        <dbReference type="SAM" id="MobiDB-lite"/>
    </source>
</evidence>
<sequence length="209" mass="23013">MELPRVPVSRAANPSQQRSASSPEPSRTSSEYDSSGESRRSEPGPAECSQFKDDTLPLQEIREIVKRVQARHEKLEKDRKKESARKSQQKKKKAQDAKDKLDKLSEQRKSTSAIICALEAEVEEVGKSAYAATLGLLLGKYFSMEIALAKETLENVLVANPDVSAKPSVALGLDKLEADIVGDANLARSPDLKNLHMRRAAMIRSVLNS</sequence>
<feature type="region of interest" description="Disordered" evidence="1">
    <location>
        <begin position="70"/>
        <end position="104"/>
    </location>
</feature>
<feature type="compositionally biased region" description="Basic and acidic residues" evidence="1">
    <location>
        <begin position="94"/>
        <end position="104"/>
    </location>
</feature>
<dbReference type="GeneID" id="68350292"/>
<protein>
    <submittedName>
        <fullName evidence="2">Uncharacterized protein</fullName>
    </submittedName>
</protein>
<evidence type="ECO:0000313" key="2">
    <source>
        <dbReference type="EMBL" id="KAH0968521.1"/>
    </source>
</evidence>